<feature type="transmembrane region" description="Helical" evidence="6">
    <location>
        <begin position="217"/>
        <end position="238"/>
    </location>
</feature>
<evidence type="ECO:0000256" key="3">
    <source>
        <dbReference type="ARBA" id="ARBA00022692"/>
    </source>
</evidence>
<keyword evidence="9" id="KW-1185">Reference proteome</keyword>
<dbReference type="Pfam" id="PF00892">
    <property type="entry name" value="EamA"/>
    <property type="match status" value="2"/>
</dbReference>
<evidence type="ECO:0000259" key="7">
    <source>
        <dbReference type="Pfam" id="PF00892"/>
    </source>
</evidence>
<comment type="caution">
    <text evidence="8">The sequence shown here is derived from an EMBL/GenBank/DDBJ whole genome shotgun (WGS) entry which is preliminary data.</text>
</comment>
<gene>
    <name evidence="8" type="ORF">ACFFLH_14875</name>
</gene>
<comment type="similarity">
    <text evidence="2">Belongs to the EamA transporter family.</text>
</comment>
<evidence type="ECO:0000256" key="5">
    <source>
        <dbReference type="ARBA" id="ARBA00023136"/>
    </source>
</evidence>
<keyword evidence="4 6" id="KW-1133">Transmembrane helix</keyword>
<feature type="transmembrane region" description="Helical" evidence="6">
    <location>
        <begin position="97"/>
        <end position="118"/>
    </location>
</feature>
<dbReference type="InterPro" id="IPR037185">
    <property type="entry name" value="EmrE-like"/>
</dbReference>
<keyword evidence="5 6" id="KW-0472">Membrane</keyword>
<dbReference type="SUPFAM" id="SSF103481">
    <property type="entry name" value="Multidrug resistance efflux transporter EmrE"/>
    <property type="match status" value="2"/>
</dbReference>
<feature type="transmembrane region" description="Helical" evidence="6">
    <location>
        <begin position="275"/>
        <end position="294"/>
    </location>
</feature>
<organism evidence="8 9">
    <name type="scientific">Balneatrix alpica</name>
    <dbReference type="NCBI Taxonomy" id="75684"/>
    <lineage>
        <taxon>Bacteria</taxon>
        <taxon>Pseudomonadati</taxon>
        <taxon>Pseudomonadota</taxon>
        <taxon>Gammaproteobacteria</taxon>
        <taxon>Oceanospirillales</taxon>
        <taxon>Balneatrichaceae</taxon>
        <taxon>Balneatrix</taxon>
    </lineage>
</organism>
<accession>A0ABV5ZGG8</accession>
<comment type="subcellular location">
    <subcellularLocation>
        <location evidence="1">Membrane</location>
        <topology evidence="1">Multi-pass membrane protein</topology>
    </subcellularLocation>
</comment>
<feature type="transmembrane region" description="Helical" evidence="6">
    <location>
        <begin position="39"/>
        <end position="58"/>
    </location>
</feature>
<sequence>MSKGYGMAVAGLTLTTLFWAVNAIVGRAVVGDIPPLTLAFWRWTTAALILLPLAWSGAKQHWPQIRQQWPWLLLLSILSVTAYNTILYVAVQTTTAINTSLMNTLIPLSTLLMAWVILGSRPLPLQWLGMLLGAAGMLLVISRGDVQVLTQLAFTQGDLWMLLAVGCWALYSVLLRKRSLLLPPLVLLGVMVWLGLPWLALMFLWEWGQGQLMQVHWGSVGVILYTGIFPSVLAYLFWNHGVAMLGPGIASLFIFLMPVFGSVLATWLLGEAFEFYHAIGGAFILLGLVAGVQAQRVTK</sequence>
<evidence type="ECO:0000256" key="1">
    <source>
        <dbReference type="ARBA" id="ARBA00004141"/>
    </source>
</evidence>
<feature type="domain" description="EamA" evidence="7">
    <location>
        <begin position="157"/>
        <end position="289"/>
    </location>
</feature>
<evidence type="ECO:0000256" key="4">
    <source>
        <dbReference type="ARBA" id="ARBA00022989"/>
    </source>
</evidence>
<dbReference type="InterPro" id="IPR050638">
    <property type="entry name" value="AA-Vitamin_Transporters"/>
</dbReference>
<feature type="transmembrane region" description="Helical" evidence="6">
    <location>
        <begin position="70"/>
        <end position="91"/>
    </location>
</feature>
<dbReference type="PANTHER" id="PTHR32322:SF2">
    <property type="entry name" value="EAMA DOMAIN-CONTAINING PROTEIN"/>
    <property type="match status" value="1"/>
</dbReference>
<dbReference type="InterPro" id="IPR000620">
    <property type="entry name" value="EamA_dom"/>
</dbReference>
<evidence type="ECO:0000256" key="2">
    <source>
        <dbReference type="ARBA" id="ARBA00007362"/>
    </source>
</evidence>
<protein>
    <submittedName>
        <fullName evidence="8">DMT family transporter</fullName>
    </submittedName>
</protein>
<feature type="domain" description="EamA" evidence="7">
    <location>
        <begin position="11"/>
        <end position="141"/>
    </location>
</feature>
<evidence type="ECO:0000313" key="9">
    <source>
        <dbReference type="Proteomes" id="UP001589628"/>
    </source>
</evidence>
<dbReference type="EMBL" id="JBHLZN010000005">
    <property type="protein sequence ID" value="MFB9887698.1"/>
    <property type="molecule type" value="Genomic_DNA"/>
</dbReference>
<reference evidence="8 9" key="1">
    <citation type="submission" date="2024-09" db="EMBL/GenBank/DDBJ databases">
        <authorList>
            <person name="Sun Q."/>
            <person name="Mori K."/>
        </authorList>
    </citation>
    <scope>NUCLEOTIDE SEQUENCE [LARGE SCALE GENOMIC DNA]</scope>
    <source>
        <strain evidence="8 9">ATCC 51285</strain>
    </source>
</reference>
<feature type="transmembrane region" description="Helical" evidence="6">
    <location>
        <begin position="250"/>
        <end position="269"/>
    </location>
</feature>
<dbReference type="PANTHER" id="PTHR32322">
    <property type="entry name" value="INNER MEMBRANE TRANSPORTER"/>
    <property type="match status" value="1"/>
</dbReference>
<feature type="transmembrane region" description="Helical" evidence="6">
    <location>
        <begin position="153"/>
        <end position="173"/>
    </location>
</feature>
<evidence type="ECO:0000256" key="6">
    <source>
        <dbReference type="SAM" id="Phobius"/>
    </source>
</evidence>
<feature type="transmembrane region" description="Helical" evidence="6">
    <location>
        <begin position="185"/>
        <end position="205"/>
    </location>
</feature>
<dbReference type="Proteomes" id="UP001589628">
    <property type="component" value="Unassembled WGS sequence"/>
</dbReference>
<dbReference type="RefSeq" id="WP_027312117.1">
    <property type="nucleotide sequence ID" value="NZ_JBHLZN010000005.1"/>
</dbReference>
<feature type="transmembrane region" description="Helical" evidence="6">
    <location>
        <begin position="125"/>
        <end position="141"/>
    </location>
</feature>
<keyword evidence="3 6" id="KW-0812">Transmembrane</keyword>
<name>A0ABV5ZGG8_9GAMM</name>
<proteinExistence type="inferred from homology"/>
<evidence type="ECO:0000313" key="8">
    <source>
        <dbReference type="EMBL" id="MFB9887698.1"/>
    </source>
</evidence>